<keyword evidence="1" id="KW-0472">Membrane</keyword>
<accession>A0A286EDL9</accession>
<feature type="transmembrane region" description="Helical" evidence="1">
    <location>
        <begin position="101"/>
        <end position="121"/>
    </location>
</feature>
<keyword evidence="3" id="KW-1185">Reference proteome</keyword>
<dbReference type="OrthoDB" id="8614008at2"/>
<proteinExistence type="predicted"/>
<evidence type="ECO:0000313" key="3">
    <source>
        <dbReference type="Proteomes" id="UP000219669"/>
    </source>
</evidence>
<keyword evidence="1" id="KW-1133">Transmembrane helix</keyword>
<protein>
    <submittedName>
        <fullName evidence="2">Uncharacterized protein</fullName>
    </submittedName>
</protein>
<dbReference type="Proteomes" id="UP000219669">
    <property type="component" value="Unassembled WGS sequence"/>
</dbReference>
<organism evidence="2 3">
    <name type="scientific">Alysiella filiformis DSM 16848</name>
    <dbReference type="NCBI Taxonomy" id="1120981"/>
    <lineage>
        <taxon>Bacteria</taxon>
        <taxon>Pseudomonadati</taxon>
        <taxon>Pseudomonadota</taxon>
        <taxon>Betaproteobacteria</taxon>
        <taxon>Neisseriales</taxon>
        <taxon>Neisseriaceae</taxon>
        <taxon>Alysiella</taxon>
    </lineage>
</organism>
<sequence>MINLYQILHISPHASRVEIQAALQHYRTQPQAHAKIIRATEEWLLVADVRARYDARLRAEQPEVFQAATPHHDDVLIVDETPAQAIENDEYYVPILWQPKAIMLASLILTPALGAWLTALNWQELGDEKAKQINMQVAYAVLGSSLVLAMIAILTGVDWGWWLHLVVWLAWFFTLGKKHMDFVDNAIGNDYNRQSWQKTLIWVAVALVAYVLLIMLLMYLAIQLDWAHPSWFA</sequence>
<feature type="transmembrane region" description="Helical" evidence="1">
    <location>
        <begin position="133"/>
        <end position="153"/>
    </location>
</feature>
<evidence type="ECO:0000313" key="2">
    <source>
        <dbReference type="EMBL" id="SOD69002.1"/>
    </source>
</evidence>
<dbReference type="RefSeq" id="WP_097114509.1">
    <property type="nucleotide sequence ID" value="NZ_CP083931.1"/>
</dbReference>
<feature type="transmembrane region" description="Helical" evidence="1">
    <location>
        <begin position="200"/>
        <end position="222"/>
    </location>
</feature>
<name>A0A286EDL9_9NEIS</name>
<dbReference type="EMBL" id="OCNF01000012">
    <property type="protein sequence ID" value="SOD69002.1"/>
    <property type="molecule type" value="Genomic_DNA"/>
</dbReference>
<keyword evidence="1" id="KW-0812">Transmembrane</keyword>
<feature type="transmembrane region" description="Helical" evidence="1">
    <location>
        <begin position="159"/>
        <end position="176"/>
    </location>
</feature>
<evidence type="ECO:0000256" key="1">
    <source>
        <dbReference type="SAM" id="Phobius"/>
    </source>
</evidence>
<reference evidence="2 3" key="1">
    <citation type="submission" date="2017-09" db="EMBL/GenBank/DDBJ databases">
        <authorList>
            <person name="Ehlers B."/>
            <person name="Leendertz F.H."/>
        </authorList>
    </citation>
    <scope>NUCLEOTIDE SEQUENCE [LARGE SCALE GENOMIC DNA]</scope>
    <source>
        <strain evidence="2 3">DSM 16848</strain>
    </source>
</reference>
<dbReference type="AlphaFoldDB" id="A0A286EDL9"/>
<gene>
    <name evidence="2" type="ORF">SAMN02746062_01477</name>
</gene>